<name>A0ABV6AU16_9DEIO</name>
<dbReference type="Proteomes" id="UP001589733">
    <property type="component" value="Unassembled WGS sequence"/>
</dbReference>
<sequence length="80" mass="8924">MTLNPEHRNLLGYMKRHGLALHVQVNNDPHPPLGEHLVVELLNGDQLVTTHLGHEIEQLFEEAYQSALPFLPSSHSSPGT</sequence>
<keyword evidence="2" id="KW-1185">Reference proteome</keyword>
<protein>
    <submittedName>
        <fullName evidence="1">Uncharacterized protein</fullName>
    </submittedName>
</protein>
<evidence type="ECO:0000313" key="1">
    <source>
        <dbReference type="EMBL" id="MFB9990487.1"/>
    </source>
</evidence>
<comment type="caution">
    <text evidence="1">The sequence shown here is derived from an EMBL/GenBank/DDBJ whole genome shotgun (WGS) entry which is preliminary data.</text>
</comment>
<dbReference type="EMBL" id="JBHLYR010000004">
    <property type="protein sequence ID" value="MFB9990487.1"/>
    <property type="molecule type" value="Genomic_DNA"/>
</dbReference>
<accession>A0ABV6AU16</accession>
<organism evidence="1 2">
    <name type="scientific">Deinococcus oregonensis</name>
    <dbReference type="NCBI Taxonomy" id="1805970"/>
    <lineage>
        <taxon>Bacteria</taxon>
        <taxon>Thermotogati</taxon>
        <taxon>Deinococcota</taxon>
        <taxon>Deinococci</taxon>
        <taxon>Deinococcales</taxon>
        <taxon>Deinococcaceae</taxon>
        <taxon>Deinococcus</taxon>
    </lineage>
</organism>
<reference evidence="1 2" key="1">
    <citation type="submission" date="2024-09" db="EMBL/GenBank/DDBJ databases">
        <authorList>
            <person name="Sun Q."/>
            <person name="Mori K."/>
        </authorList>
    </citation>
    <scope>NUCLEOTIDE SEQUENCE [LARGE SCALE GENOMIC DNA]</scope>
    <source>
        <strain evidence="1 2">JCM 13503</strain>
    </source>
</reference>
<evidence type="ECO:0000313" key="2">
    <source>
        <dbReference type="Proteomes" id="UP001589733"/>
    </source>
</evidence>
<gene>
    <name evidence="1" type="ORF">ACFFLM_00590</name>
</gene>
<dbReference type="RefSeq" id="WP_380004453.1">
    <property type="nucleotide sequence ID" value="NZ_JBHLYR010000004.1"/>
</dbReference>
<proteinExistence type="predicted"/>